<protein>
    <submittedName>
        <fullName evidence="2">Uncharacterized protein</fullName>
    </submittedName>
</protein>
<dbReference type="AlphaFoldDB" id="A0A3R7CGY9"/>
<evidence type="ECO:0000256" key="1">
    <source>
        <dbReference type="SAM" id="MobiDB-lite"/>
    </source>
</evidence>
<sequence>MPANLNRASLARGFSPSHVSGAGSQGPIQSCKDIQHVITQSDQADGTTRQPMWHEFIVGGRYHIGAWAGILSGRLQLDRRTIRLLNQSLWLKSLTTRQRCLA</sequence>
<organism evidence="2 3">
    <name type="scientific">Clonorchis sinensis</name>
    <name type="common">Chinese liver fluke</name>
    <dbReference type="NCBI Taxonomy" id="79923"/>
    <lineage>
        <taxon>Eukaryota</taxon>
        <taxon>Metazoa</taxon>
        <taxon>Spiralia</taxon>
        <taxon>Lophotrochozoa</taxon>
        <taxon>Platyhelminthes</taxon>
        <taxon>Trematoda</taxon>
        <taxon>Digenea</taxon>
        <taxon>Opisthorchiida</taxon>
        <taxon>Opisthorchiata</taxon>
        <taxon>Opisthorchiidae</taxon>
        <taxon>Clonorchis</taxon>
    </lineage>
</organism>
<dbReference type="InParanoid" id="A0A3R7CGY9"/>
<proteinExistence type="predicted"/>
<feature type="region of interest" description="Disordered" evidence="1">
    <location>
        <begin position="1"/>
        <end position="28"/>
    </location>
</feature>
<accession>A0A3R7CGY9</accession>
<comment type="caution">
    <text evidence="2">The sequence shown here is derived from an EMBL/GenBank/DDBJ whole genome shotgun (WGS) entry which is preliminary data.</text>
</comment>
<dbReference type="EMBL" id="NIRI02000056">
    <property type="protein sequence ID" value="KAG5443080.1"/>
    <property type="molecule type" value="Genomic_DNA"/>
</dbReference>
<evidence type="ECO:0000313" key="3">
    <source>
        <dbReference type="Proteomes" id="UP000286415"/>
    </source>
</evidence>
<reference evidence="2 3" key="1">
    <citation type="journal article" date="2018" name="Biotechnol. Adv.">
        <title>Improved genomic resources and new bioinformatic workflow for the carcinogenic parasite Clonorchis sinensis: Biotechnological implications.</title>
        <authorList>
            <person name="Wang D."/>
            <person name="Korhonen P.K."/>
            <person name="Gasser R.B."/>
            <person name="Young N.D."/>
        </authorList>
    </citation>
    <scope>NUCLEOTIDE SEQUENCE [LARGE SCALE GENOMIC DNA]</scope>
    <source>
        <strain evidence="2">Cs-k2</strain>
    </source>
</reference>
<keyword evidence="3" id="KW-1185">Reference proteome</keyword>
<dbReference type="Proteomes" id="UP000286415">
    <property type="component" value="Unassembled WGS sequence"/>
</dbReference>
<name>A0A3R7CGY9_CLOSI</name>
<gene>
    <name evidence="2" type="ORF">CSKR_113841</name>
</gene>
<reference evidence="2 3" key="2">
    <citation type="journal article" date="2021" name="Genomics">
        <title>High-quality reference genome for Clonorchis sinensis.</title>
        <authorList>
            <person name="Young N.D."/>
            <person name="Stroehlein A.J."/>
            <person name="Kinkar L."/>
            <person name="Wang T."/>
            <person name="Sohn W.M."/>
            <person name="Chang B.C.H."/>
            <person name="Kaur P."/>
            <person name="Weisz D."/>
            <person name="Dudchenko O."/>
            <person name="Aiden E.L."/>
            <person name="Korhonen P.K."/>
            <person name="Gasser R.B."/>
        </authorList>
    </citation>
    <scope>NUCLEOTIDE SEQUENCE [LARGE SCALE GENOMIC DNA]</scope>
    <source>
        <strain evidence="2">Cs-k2</strain>
    </source>
</reference>
<evidence type="ECO:0000313" key="2">
    <source>
        <dbReference type="EMBL" id="KAG5443080.1"/>
    </source>
</evidence>